<comment type="caution">
    <text evidence="2">The sequence shown here is derived from an EMBL/GenBank/DDBJ whole genome shotgun (WGS) entry which is preliminary data.</text>
</comment>
<feature type="domain" description="Aminoglycoside phosphotransferase" evidence="1">
    <location>
        <begin position="25"/>
        <end position="260"/>
    </location>
</feature>
<dbReference type="PANTHER" id="PTHR21310:SF15">
    <property type="entry name" value="AMINOGLYCOSIDE PHOSPHOTRANSFERASE DOMAIN-CONTAINING PROTEIN"/>
    <property type="match status" value="1"/>
</dbReference>
<name>A0ABP6LPA7_9MICC</name>
<reference evidence="3" key="1">
    <citation type="journal article" date="2019" name="Int. J. Syst. Evol. Microbiol.">
        <title>The Global Catalogue of Microorganisms (GCM) 10K type strain sequencing project: providing services to taxonomists for standard genome sequencing and annotation.</title>
        <authorList>
            <consortium name="The Broad Institute Genomics Platform"/>
            <consortium name="The Broad Institute Genome Sequencing Center for Infectious Disease"/>
            <person name="Wu L."/>
            <person name="Ma J."/>
        </authorList>
    </citation>
    <scope>NUCLEOTIDE SEQUENCE [LARGE SCALE GENOMIC DNA]</scope>
    <source>
        <strain evidence="3">JCM 14309</strain>
    </source>
</reference>
<dbReference type="Gene3D" id="3.90.1200.10">
    <property type="match status" value="1"/>
</dbReference>
<dbReference type="Pfam" id="PF01636">
    <property type="entry name" value="APH"/>
    <property type="match status" value="1"/>
</dbReference>
<dbReference type="InterPro" id="IPR011009">
    <property type="entry name" value="Kinase-like_dom_sf"/>
</dbReference>
<dbReference type="EMBL" id="BAAAVT010000003">
    <property type="protein sequence ID" value="GAA3053812.1"/>
    <property type="molecule type" value="Genomic_DNA"/>
</dbReference>
<dbReference type="CDD" id="cd05152">
    <property type="entry name" value="MPH2"/>
    <property type="match status" value="1"/>
</dbReference>
<organism evidence="2 3">
    <name type="scientific">Nesterenkonia aethiopica</name>
    <dbReference type="NCBI Taxonomy" id="269144"/>
    <lineage>
        <taxon>Bacteria</taxon>
        <taxon>Bacillati</taxon>
        <taxon>Actinomycetota</taxon>
        <taxon>Actinomycetes</taxon>
        <taxon>Micrococcales</taxon>
        <taxon>Micrococcaceae</taxon>
        <taxon>Nesterenkonia</taxon>
    </lineage>
</organism>
<gene>
    <name evidence="2" type="primary">mphH</name>
    <name evidence="2" type="ORF">GCM10010529_04770</name>
</gene>
<dbReference type="Gene3D" id="3.30.200.20">
    <property type="entry name" value="Phosphorylase Kinase, domain 1"/>
    <property type="match status" value="1"/>
</dbReference>
<dbReference type="SUPFAM" id="SSF56112">
    <property type="entry name" value="Protein kinase-like (PK-like)"/>
    <property type="match status" value="1"/>
</dbReference>
<evidence type="ECO:0000313" key="2">
    <source>
        <dbReference type="EMBL" id="GAA3053812.1"/>
    </source>
</evidence>
<dbReference type="InterPro" id="IPR051678">
    <property type="entry name" value="AGP_Transferase"/>
</dbReference>
<protein>
    <submittedName>
        <fullName evidence="2">Macrolide 2'-phosphotransferase MphH</fullName>
    </submittedName>
</protein>
<proteinExistence type="predicted"/>
<dbReference type="RefSeq" id="WP_344685253.1">
    <property type="nucleotide sequence ID" value="NZ_BAAAVT010000003.1"/>
</dbReference>
<dbReference type="Proteomes" id="UP001500236">
    <property type="component" value="Unassembled WGS sequence"/>
</dbReference>
<sequence length="299" mass="33168">MDSSALDDVIQRAVWHGLALDQNSVEIVDAGLDFRVALAHDAAGERWVLRVPRRPDVLPRMDEEARILEFVRPHLSVAVPAWEVHSEELIAYRALPGHPGLTLRGGEPQWHMDAESHEFASALGRLLAELHSIDPEEARAAGLEVRSPEDSRARWQEEIDVVASEFDVASDLLARWRTWLDADELWPQRAVMTHGELYPAHILLGETGQITGILDWTTARVDDPGRDFSYQFSIAGQEAFQVTVDAYEEAGGTVWPQLAEHCHELWAASPVAYGMFALTTGDPQHRIAAAALLNPEATG</sequence>
<evidence type="ECO:0000259" key="1">
    <source>
        <dbReference type="Pfam" id="PF01636"/>
    </source>
</evidence>
<accession>A0ABP6LPA7</accession>
<dbReference type="InterPro" id="IPR002575">
    <property type="entry name" value="Aminoglycoside_PTrfase"/>
</dbReference>
<evidence type="ECO:0000313" key="3">
    <source>
        <dbReference type="Proteomes" id="UP001500236"/>
    </source>
</evidence>
<keyword evidence="3" id="KW-1185">Reference proteome</keyword>
<dbReference type="PANTHER" id="PTHR21310">
    <property type="entry name" value="AMINOGLYCOSIDE PHOSPHOTRANSFERASE-RELATED-RELATED"/>
    <property type="match status" value="1"/>
</dbReference>